<name>A0A9N7TWG3_PLEPL</name>
<dbReference type="AlphaFoldDB" id="A0A9N7TWG3"/>
<keyword evidence="3" id="KW-1185">Reference proteome</keyword>
<gene>
    <name evidence="2" type="ORF">PLEPLA_LOCUS6760</name>
</gene>
<dbReference type="EMBL" id="CADEAL010000350">
    <property type="protein sequence ID" value="CAB1418933.1"/>
    <property type="molecule type" value="Genomic_DNA"/>
</dbReference>
<comment type="caution">
    <text evidence="2">The sequence shown here is derived from an EMBL/GenBank/DDBJ whole genome shotgun (WGS) entry which is preliminary data.</text>
</comment>
<organism evidence="2 3">
    <name type="scientific">Pleuronectes platessa</name>
    <name type="common">European plaice</name>
    <dbReference type="NCBI Taxonomy" id="8262"/>
    <lineage>
        <taxon>Eukaryota</taxon>
        <taxon>Metazoa</taxon>
        <taxon>Chordata</taxon>
        <taxon>Craniata</taxon>
        <taxon>Vertebrata</taxon>
        <taxon>Euteleostomi</taxon>
        <taxon>Actinopterygii</taxon>
        <taxon>Neopterygii</taxon>
        <taxon>Teleostei</taxon>
        <taxon>Neoteleostei</taxon>
        <taxon>Acanthomorphata</taxon>
        <taxon>Carangaria</taxon>
        <taxon>Pleuronectiformes</taxon>
        <taxon>Pleuronectoidei</taxon>
        <taxon>Pleuronectidae</taxon>
        <taxon>Pleuronectes</taxon>
    </lineage>
</organism>
<proteinExistence type="predicted"/>
<protein>
    <submittedName>
        <fullName evidence="2">Uncharacterized protein</fullName>
    </submittedName>
</protein>
<evidence type="ECO:0000313" key="3">
    <source>
        <dbReference type="Proteomes" id="UP001153269"/>
    </source>
</evidence>
<sequence length="148" mass="16294">MAMSLCSSSIPTNISRSENLLPPAGIVQDSECMSQTSVLTTVSGSGTSSFTPDALWMHQAKKFNSDRENCIHEQSVYARTNPSGPIGQSDVNKRRRRDRGRRRISSLDSETDRQNEGGSSQIKTRMKDKNKEGDGGSAKPDKRFGQKN</sequence>
<evidence type="ECO:0000313" key="2">
    <source>
        <dbReference type="EMBL" id="CAB1418933.1"/>
    </source>
</evidence>
<reference evidence="2" key="1">
    <citation type="submission" date="2020-03" db="EMBL/GenBank/DDBJ databases">
        <authorList>
            <person name="Weist P."/>
        </authorList>
    </citation>
    <scope>NUCLEOTIDE SEQUENCE</scope>
</reference>
<feature type="compositionally biased region" description="Basic and acidic residues" evidence="1">
    <location>
        <begin position="125"/>
        <end position="148"/>
    </location>
</feature>
<accession>A0A9N7TWG3</accession>
<feature type="compositionally biased region" description="Basic residues" evidence="1">
    <location>
        <begin position="93"/>
        <end position="104"/>
    </location>
</feature>
<dbReference type="Proteomes" id="UP001153269">
    <property type="component" value="Unassembled WGS sequence"/>
</dbReference>
<feature type="region of interest" description="Disordered" evidence="1">
    <location>
        <begin position="75"/>
        <end position="148"/>
    </location>
</feature>
<evidence type="ECO:0000256" key="1">
    <source>
        <dbReference type="SAM" id="MobiDB-lite"/>
    </source>
</evidence>